<dbReference type="Pfam" id="PF07045">
    <property type="entry name" value="DUF1330"/>
    <property type="match status" value="1"/>
</dbReference>
<dbReference type="OrthoDB" id="9806380at2"/>
<comment type="caution">
    <text evidence="2">The sequence shown here is derived from an EMBL/GenBank/DDBJ whole genome shotgun (WGS) entry which is preliminary data.</text>
</comment>
<reference evidence="2" key="1">
    <citation type="journal article" date="2014" name="Int. J. Syst. Evol. Microbiol.">
        <title>Complete genome sequence of Corynebacterium casei LMG S-19264T (=DSM 44701T), isolated from a smear-ripened cheese.</title>
        <authorList>
            <consortium name="US DOE Joint Genome Institute (JGI-PGF)"/>
            <person name="Walter F."/>
            <person name="Albersmeier A."/>
            <person name="Kalinowski J."/>
            <person name="Ruckert C."/>
        </authorList>
    </citation>
    <scope>NUCLEOTIDE SEQUENCE</scope>
    <source>
        <strain evidence="2">CGMCC 1.12426</strain>
    </source>
</reference>
<dbReference type="AlphaFoldDB" id="A0A916WVW7"/>
<dbReference type="SUPFAM" id="SSF54909">
    <property type="entry name" value="Dimeric alpha+beta barrel"/>
    <property type="match status" value="1"/>
</dbReference>
<feature type="domain" description="DUF1330" evidence="1">
    <location>
        <begin position="2"/>
        <end position="95"/>
    </location>
</feature>
<proteinExistence type="predicted"/>
<dbReference type="Gene3D" id="3.30.70.100">
    <property type="match status" value="1"/>
</dbReference>
<dbReference type="InterPro" id="IPR011008">
    <property type="entry name" value="Dimeric_a/b-barrel"/>
</dbReference>
<protein>
    <recommendedName>
        <fullName evidence="1">DUF1330 domain-containing protein</fullName>
    </recommendedName>
</protein>
<evidence type="ECO:0000313" key="3">
    <source>
        <dbReference type="Proteomes" id="UP000605148"/>
    </source>
</evidence>
<dbReference type="Proteomes" id="UP000605148">
    <property type="component" value="Unassembled WGS sequence"/>
</dbReference>
<dbReference type="InterPro" id="IPR010753">
    <property type="entry name" value="DUF1330"/>
</dbReference>
<organism evidence="2 3">
    <name type="scientific">Roseibium aquae</name>
    <dbReference type="NCBI Taxonomy" id="1323746"/>
    <lineage>
        <taxon>Bacteria</taxon>
        <taxon>Pseudomonadati</taxon>
        <taxon>Pseudomonadota</taxon>
        <taxon>Alphaproteobacteria</taxon>
        <taxon>Hyphomicrobiales</taxon>
        <taxon>Stappiaceae</taxon>
        <taxon>Roseibium</taxon>
    </lineage>
</organism>
<dbReference type="PANTHER" id="PTHR41521:SF4">
    <property type="entry name" value="BLR0684 PROTEIN"/>
    <property type="match status" value="1"/>
</dbReference>
<keyword evidence="3" id="KW-1185">Reference proteome</keyword>
<evidence type="ECO:0000313" key="2">
    <source>
        <dbReference type="EMBL" id="GGB34082.1"/>
    </source>
</evidence>
<name>A0A916WVW7_9HYPH</name>
<dbReference type="RefSeq" id="WP_150493680.1">
    <property type="nucleotide sequence ID" value="NZ_BMFA01000001.1"/>
</dbReference>
<evidence type="ECO:0000259" key="1">
    <source>
        <dbReference type="Pfam" id="PF07045"/>
    </source>
</evidence>
<dbReference type="EMBL" id="BMFA01000001">
    <property type="protein sequence ID" value="GGB34082.1"/>
    <property type="molecule type" value="Genomic_DNA"/>
</dbReference>
<dbReference type="PANTHER" id="PTHR41521">
    <property type="match status" value="1"/>
</dbReference>
<accession>A0A916WVW7</accession>
<reference evidence="2" key="2">
    <citation type="submission" date="2020-09" db="EMBL/GenBank/DDBJ databases">
        <authorList>
            <person name="Sun Q."/>
            <person name="Zhou Y."/>
        </authorList>
    </citation>
    <scope>NUCLEOTIDE SEQUENCE</scope>
    <source>
        <strain evidence="2">CGMCC 1.12426</strain>
    </source>
</reference>
<sequence length="96" mass="10648">MPAYWMARARVDNPEQYKKYADQVPAILERFGGKVLARGGKFQIMEGPDAFKRFVIIEFPTFEDGVACFESDAYQAAAAHRRGGGGVVEVVMLDGM</sequence>
<gene>
    <name evidence="2" type="ORF">GCM10011316_02730</name>
</gene>